<dbReference type="PANTHER" id="PTHR11346">
    <property type="entry name" value="GALECTIN"/>
    <property type="match status" value="1"/>
</dbReference>
<reference evidence="5" key="1">
    <citation type="submission" date="2021-04" db="EMBL/GenBank/DDBJ databases">
        <authorList>
            <consortium name="Wellcome Sanger Institute Data Sharing"/>
        </authorList>
    </citation>
    <scope>NUCLEOTIDE SEQUENCE [LARGE SCALE GENOMIC DNA]</scope>
</reference>
<dbReference type="GeneID" id="115593103"/>
<organism evidence="5 6">
    <name type="scientific">Sparus aurata</name>
    <name type="common">Gilthead sea bream</name>
    <dbReference type="NCBI Taxonomy" id="8175"/>
    <lineage>
        <taxon>Eukaryota</taxon>
        <taxon>Metazoa</taxon>
        <taxon>Chordata</taxon>
        <taxon>Craniata</taxon>
        <taxon>Vertebrata</taxon>
        <taxon>Euteleostomi</taxon>
        <taxon>Actinopterygii</taxon>
        <taxon>Neopterygii</taxon>
        <taxon>Teleostei</taxon>
        <taxon>Neoteleostei</taxon>
        <taxon>Acanthomorphata</taxon>
        <taxon>Eupercaria</taxon>
        <taxon>Spariformes</taxon>
        <taxon>Sparidae</taxon>
        <taxon>Sparus</taxon>
    </lineage>
</organism>
<dbReference type="PROSITE" id="PS51304">
    <property type="entry name" value="GALECTIN"/>
    <property type="match status" value="1"/>
</dbReference>
<dbReference type="CDD" id="cd00070">
    <property type="entry name" value="GLECT"/>
    <property type="match status" value="1"/>
</dbReference>
<evidence type="ECO:0000259" key="4">
    <source>
        <dbReference type="PROSITE" id="PS51304"/>
    </source>
</evidence>
<proteinExistence type="predicted"/>
<protein>
    <recommendedName>
        <fullName evidence="3">Galectin</fullName>
    </recommendedName>
</protein>
<dbReference type="GeneTree" id="ENSGT00940000155337"/>
<dbReference type="Ensembl" id="ENSSAUT00010038357.1">
    <property type="protein sequence ID" value="ENSSAUP00010036432.1"/>
    <property type="gene ID" value="ENSSAUG00010015392.1"/>
</dbReference>
<evidence type="ECO:0000256" key="3">
    <source>
        <dbReference type="RuleBase" id="RU102079"/>
    </source>
</evidence>
<dbReference type="InterPro" id="IPR044156">
    <property type="entry name" value="Galectin-like"/>
</dbReference>
<dbReference type="Pfam" id="PF00337">
    <property type="entry name" value="Gal-bind_lectin"/>
    <property type="match status" value="1"/>
</dbReference>
<dbReference type="InterPro" id="IPR013320">
    <property type="entry name" value="ConA-like_dom_sf"/>
</dbReference>
<keyword evidence="6" id="KW-1185">Reference proteome</keyword>
<dbReference type="SMART" id="SM00908">
    <property type="entry name" value="Gal-bind_lectin"/>
    <property type="match status" value="1"/>
</dbReference>
<dbReference type="RefSeq" id="XP_030292356.1">
    <property type="nucleotide sequence ID" value="XM_030436496.1"/>
</dbReference>
<dbReference type="Proteomes" id="UP000472265">
    <property type="component" value="Chromosome 1"/>
</dbReference>
<dbReference type="FunFam" id="2.60.120.200:FF:000046">
    <property type="entry name" value="Galectin"/>
    <property type="match status" value="1"/>
</dbReference>
<sequence length="179" mass="20003">MADTHRASAQGRKKWVFPQKSLTDGNKASVLSADRDADRTLAVPFRGPITGGMQPGKKVVVVGVVDPRPDRFYVALTCGRGTSGEPPPDVALELCVRFRDRQVLRRACVSGSWGDVDRAVPFFPFIRDLPFKIEIHCEHSRFRVLVDGQQLFDFNHRVTSLRDIDTLWIKGSVTITKLA</sequence>
<dbReference type="Gene3D" id="2.60.120.200">
    <property type="match status" value="1"/>
</dbReference>
<evidence type="ECO:0000313" key="5">
    <source>
        <dbReference type="Ensembl" id="ENSSAUP00010036432.1"/>
    </source>
</evidence>
<dbReference type="RefSeq" id="XP_030292349.1">
    <property type="nucleotide sequence ID" value="XM_030436489.1"/>
</dbReference>
<dbReference type="GO" id="GO:0030246">
    <property type="term" value="F:carbohydrate binding"/>
    <property type="evidence" value="ECO:0007669"/>
    <property type="project" value="UniProtKB-UniRule"/>
</dbReference>
<accession>A0A671WEQ2</accession>
<dbReference type="SMART" id="SM00276">
    <property type="entry name" value="GLECT"/>
    <property type="match status" value="1"/>
</dbReference>
<comment type="function">
    <text evidence="1">Does not bind lactose, and may not bind carbohydrates.</text>
</comment>
<keyword evidence="2 3" id="KW-0430">Lectin</keyword>
<dbReference type="InterPro" id="IPR001079">
    <property type="entry name" value="Galectin_CRD"/>
</dbReference>
<feature type="domain" description="Galectin" evidence="4">
    <location>
        <begin position="45"/>
        <end position="179"/>
    </location>
</feature>
<reference evidence="5" key="2">
    <citation type="submission" date="2025-08" db="UniProtKB">
        <authorList>
            <consortium name="Ensembl"/>
        </authorList>
    </citation>
    <scope>IDENTIFICATION</scope>
</reference>
<evidence type="ECO:0000256" key="1">
    <source>
        <dbReference type="ARBA" id="ARBA00003397"/>
    </source>
</evidence>
<dbReference type="PANTHER" id="PTHR11346:SF98">
    <property type="entry name" value="GALECTIN-RELATED PROTEIN"/>
    <property type="match status" value="1"/>
</dbReference>
<dbReference type="SUPFAM" id="SSF49899">
    <property type="entry name" value="Concanavalin A-like lectins/glucanases"/>
    <property type="match status" value="1"/>
</dbReference>
<gene>
    <name evidence="5" type="primary">LOC115593103</name>
</gene>
<reference evidence="5" key="3">
    <citation type="submission" date="2025-09" db="UniProtKB">
        <authorList>
            <consortium name="Ensembl"/>
        </authorList>
    </citation>
    <scope>IDENTIFICATION</scope>
</reference>
<evidence type="ECO:0000256" key="2">
    <source>
        <dbReference type="ARBA" id="ARBA00022734"/>
    </source>
</evidence>
<name>A0A671WEQ2_SPAAU</name>
<evidence type="ECO:0000313" key="6">
    <source>
        <dbReference type="Proteomes" id="UP000472265"/>
    </source>
</evidence>
<dbReference type="RefSeq" id="XP_030292340.1">
    <property type="nucleotide sequence ID" value="XM_030436480.1"/>
</dbReference>
<dbReference type="AlphaFoldDB" id="A0A671WEQ2"/>